<evidence type="ECO:0000256" key="1">
    <source>
        <dbReference type="ARBA" id="ARBA00010134"/>
    </source>
</evidence>
<dbReference type="InterPro" id="IPR033139">
    <property type="entry name" value="Caspase_cys_AS"/>
</dbReference>
<protein>
    <recommendedName>
        <fullName evidence="7">Caspase family p20 domain-containing protein</fullName>
    </recommendedName>
</protein>
<dbReference type="PROSITE" id="PS01122">
    <property type="entry name" value="CASPASE_CYS"/>
    <property type="match status" value="1"/>
</dbReference>
<keyword evidence="6" id="KW-1185">Reference proteome</keyword>
<evidence type="ECO:0008006" key="7">
    <source>
        <dbReference type="Google" id="ProtNLM"/>
    </source>
</evidence>
<proteinExistence type="inferred from homology"/>
<dbReference type="Gene3D" id="3.40.50.1460">
    <property type="match status" value="1"/>
</dbReference>
<dbReference type="PROSITE" id="PS50207">
    <property type="entry name" value="CASPASE_P10"/>
    <property type="match status" value="1"/>
</dbReference>
<dbReference type="AlphaFoldDB" id="A0A232FD62"/>
<dbReference type="PANTHER" id="PTHR22576:SF41">
    <property type="entry name" value="CASPASE 14, APOPTOSIS-RELATED CYSTEINE PEPTIDASE"/>
    <property type="match status" value="1"/>
</dbReference>
<dbReference type="SMART" id="SM00115">
    <property type="entry name" value="CASc"/>
    <property type="match status" value="1"/>
</dbReference>
<comment type="caution">
    <text evidence="5">The sequence shown here is derived from an EMBL/GenBank/DDBJ whole genome shotgun (WGS) entry which is preliminary data.</text>
</comment>
<dbReference type="EMBL" id="NNAY01000432">
    <property type="protein sequence ID" value="OXU28433.1"/>
    <property type="molecule type" value="Genomic_DNA"/>
</dbReference>
<evidence type="ECO:0000313" key="6">
    <source>
        <dbReference type="Proteomes" id="UP000215335"/>
    </source>
</evidence>
<dbReference type="PRINTS" id="PR00376">
    <property type="entry name" value="IL1BCENZYME"/>
</dbReference>
<dbReference type="InterPro" id="IPR001309">
    <property type="entry name" value="Pept_C14_p20"/>
</dbReference>
<accession>A0A232FD62</accession>
<organism evidence="5 6">
    <name type="scientific">Trichomalopsis sarcophagae</name>
    <dbReference type="NCBI Taxonomy" id="543379"/>
    <lineage>
        <taxon>Eukaryota</taxon>
        <taxon>Metazoa</taxon>
        <taxon>Ecdysozoa</taxon>
        <taxon>Arthropoda</taxon>
        <taxon>Hexapoda</taxon>
        <taxon>Insecta</taxon>
        <taxon>Pterygota</taxon>
        <taxon>Neoptera</taxon>
        <taxon>Endopterygota</taxon>
        <taxon>Hymenoptera</taxon>
        <taxon>Apocrita</taxon>
        <taxon>Proctotrupomorpha</taxon>
        <taxon>Chalcidoidea</taxon>
        <taxon>Pteromalidae</taxon>
        <taxon>Pteromalinae</taxon>
        <taxon>Trichomalopsis</taxon>
    </lineage>
</organism>
<evidence type="ECO:0000259" key="3">
    <source>
        <dbReference type="PROSITE" id="PS50207"/>
    </source>
</evidence>
<dbReference type="PANTHER" id="PTHR22576">
    <property type="entry name" value="MUCOSA ASSOCIATED LYMPHOID TISSUE LYMPHOMA TRANSLOCATION PROTEIN 1/PARACASPASE"/>
    <property type="match status" value="1"/>
</dbReference>
<sequence>MNFNMISAFSTGEASETKLDKENPVFQSSSCDKESIRKSYPMDCKFRGRCLFFGNGLFDVKRKRDFINEDSLLIKKTFTNLGFKTKSYIDLEYQNIKHTLDKLTRQDFTNDDCICIFISTHGESDGLIWAKDVCYPFIKTFEDRIASIKSLINKPKIFFIQACRGLQIDKGICSSEVTSSEDEVDGNQILTKVSIKADIFKAYSAPPGFVSWQASLFIREVCKSFNKYGKTADLETIVKIASREVRKFENKSKYSARNGANQIPYIEHTLDKMVYFRDKESPSTCF</sequence>
<dbReference type="Pfam" id="PF00656">
    <property type="entry name" value="Peptidase_C14"/>
    <property type="match status" value="1"/>
</dbReference>
<comment type="similarity">
    <text evidence="1 2">Belongs to the peptidase C14A family.</text>
</comment>
<dbReference type="SUPFAM" id="SSF52129">
    <property type="entry name" value="Caspase-like"/>
    <property type="match status" value="1"/>
</dbReference>
<evidence type="ECO:0000313" key="5">
    <source>
        <dbReference type="EMBL" id="OXU28433.1"/>
    </source>
</evidence>
<dbReference type="OrthoDB" id="6116485at2759"/>
<dbReference type="STRING" id="543379.A0A232FD62"/>
<gene>
    <name evidence="5" type="ORF">TSAR_003350</name>
</gene>
<dbReference type="InterPro" id="IPR015917">
    <property type="entry name" value="Pept_C14A"/>
</dbReference>
<evidence type="ECO:0000259" key="4">
    <source>
        <dbReference type="PROSITE" id="PS50208"/>
    </source>
</evidence>
<dbReference type="InterPro" id="IPR002138">
    <property type="entry name" value="Pept_C14_p10"/>
</dbReference>
<dbReference type="InterPro" id="IPR052039">
    <property type="entry name" value="Caspase-related_regulators"/>
</dbReference>
<dbReference type="Proteomes" id="UP000215335">
    <property type="component" value="Unassembled WGS sequence"/>
</dbReference>
<dbReference type="InterPro" id="IPR011600">
    <property type="entry name" value="Pept_C14_caspase"/>
</dbReference>
<reference evidence="5 6" key="1">
    <citation type="journal article" date="2017" name="Curr. Biol.">
        <title>The Evolution of Venom by Co-option of Single-Copy Genes.</title>
        <authorList>
            <person name="Martinson E.O."/>
            <person name="Mrinalini"/>
            <person name="Kelkar Y.D."/>
            <person name="Chang C.H."/>
            <person name="Werren J.H."/>
        </authorList>
    </citation>
    <scope>NUCLEOTIDE SEQUENCE [LARGE SCALE GENOMIC DNA]</scope>
    <source>
        <strain evidence="5 6">Alberta</strain>
        <tissue evidence="5">Whole body</tissue>
    </source>
</reference>
<dbReference type="GO" id="GO:0004197">
    <property type="term" value="F:cysteine-type endopeptidase activity"/>
    <property type="evidence" value="ECO:0007669"/>
    <property type="project" value="InterPro"/>
</dbReference>
<name>A0A232FD62_9HYME</name>
<dbReference type="PROSITE" id="PS50208">
    <property type="entry name" value="CASPASE_P20"/>
    <property type="match status" value="1"/>
</dbReference>
<feature type="domain" description="Caspase family p10" evidence="3">
    <location>
        <begin position="189"/>
        <end position="278"/>
    </location>
</feature>
<feature type="domain" description="Caspase family p20" evidence="4">
    <location>
        <begin position="46"/>
        <end position="167"/>
    </location>
</feature>
<dbReference type="GO" id="GO:0006508">
    <property type="term" value="P:proteolysis"/>
    <property type="evidence" value="ECO:0007669"/>
    <property type="project" value="InterPro"/>
</dbReference>
<dbReference type="InterPro" id="IPR029030">
    <property type="entry name" value="Caspase-like_dom_sf"/>
</dbReference>
<evidence type="ECO:0000256" key="2">
    <source>
        <dbReference type="RuleBase" id="RU003971"/>
    </source>
</evidence>